<dbReference type="InterPro" id="IPR003594">
    <property type="entry name" value="HATPase_dom"/>
</dbReference>
<dbReference type="STRING" id="1792845.BC343_09895"/>
<evidence type="ECO:0000256" key="15">
    <source>
        <dbReference type="ARBA" id="ARBA00023012"/>
    </source>
</evidence>
<feature type="domain" description="Histidine kinase" evidence="20">
    <location>
        <begin position="71"/>
        <end position="260"/>
    </location>
</feature>
<protein>
    <recommendedName>
        <fullName evidence="5">Oxygen sensor histidine kinase NreB</fullName>
        <ecNumber evidence="4">2.7.13.3</ecNumber>
    </recommendedName>
    <alternativeName>
        <fullName evidence="18">Nitrogen regulation protein B</fullName>
    </alternativeName>
</protein>
<comment type="subcellular location">
    <subcellularLocation>
        <location evidence="3">Cytoplasm</location>
    </subcellularLocation>
</comment>
<dbReference type="OrthoDB" id="9778366at2"/>
<sequence>MDKSQIISAIALTTLLLMVLMAFLLFMLFWQRRKSNRYIKEKEIMTAMFNEQLLRSQLEIQEQSFNVISMEIHDNVGQTLSLLNVQLNIIDQQESLDRLLLADAKESVKKAMTDLRDIAKSLNSERIKLASLPDITAHESQRINQTGLVKVSVANSGDEQALQDGKKLIIFRMIQECLQNIIKHSAATMASVNFAYQPDFLEIQITDDGIGFNTDMPADGAGFGIGLKNIFKRATAINGNVHIDSQVNKGTTITIRTPYA</sequence>
<dbReference type="Gene3D" id="1.20.5.1930">
    <property type="match status" value="1"/>
</dbReference>
<evidence type="ECO:0000256" key="11">
    <source>
        <dbReference type="ARBA" id="ARBA00022741"/>
    </source>
</evidence>
<evidence type="ECO:0000256" key="5">
    <source>
        <dbReference type="ARBA" id="ARBA00017322"/>
    </source>
</evidence>
<keyword evidence="14" id="KW-0408">Iron</keyword>
<dbReference type="RefSeq" id="WP_078349701.1">
    <property type="nucleotide sequence ID" value="NZ_MBTF01000034.1"/>
</dbReference>
<evidence type="ECO:0000256" key="9">
    <source>
        <dbReference type="ARBA" id="ARBA00022679"/>
    </source>
</evidence>
<dbReference type="GO" id="GO:0051539">
    <property type="term" value="F:4 iron, 4 sulfur cluster binding"/>
    <property type="evidence" value="ECO:0007669"/>
    <property type="project" value="UniProtKB-KW"/>
</dbReference>
<dbReference type="EMBL" id="MBTF01000034">
    <property type="protein sequence ID" value="OOQ57974.1"/>
    <property type="molecule type" value="Genomic_DNA"/>
</dbReference>
<dbReference type="PANTHER" id="PTHR24421">
    <property type="entry name" value="NITRATE/NITRITE SENSOR PROTEIN NARX-RELATED"/>
    <property type="match status" value="1"/>
</dbReference>
<proteinExistence type="predicted"/>
<evidence type="ECO:0000256" key="14">
    <source>
        <dbReference type="ARBA" id="ARBA00023004"/>
    </source>
</evidence>
<keyword evidence="16" id="KW-0411">Iron-sulfur</keyword>
<dbReference type="InterPro" id="IPR005467">
    <property type="entry name" value="His_kinase_dom"/>
</dbReference>
<evidence type="ECO:0000256" key="17">
    <source>
        <dbReference type="ARBA" id="ARBA00024827"/>
    </source>
</evidence>
<dbReference type="GO" id="GO:0016020">
    <property type="term" value="C:membrane"/>
    <property type="evidence" value="ECO:0007669"/>
    <property type="project" value="InterPro"/>
</dbReference>
<evidence type="ECO:0000256" key="1">
    <source>
        <dbReference type="ARBA" id="ARBA00000085"/>
    </source>
</evidence>
<keyword evidence="11" id="KW-0547">Nucleotide-binding</keyword>
<dbReference type="PANTHER" id="PTHR24421:SF10">
    <property type="entry name" value="NITRATE_NITRITE SENSOR PROTEIN NARQ"/>
    <property type="match status" value="1"/>
</dbReference>
<evidence type="ECO:0000256" key="12">
    <source>
        <dbReference type="ARBA" id="ARBA00022777"/>
    </source>
</evidence>
<dbReference type="CDD" id="cd16917">
    <property type="entry name" value="HATPase_UhpB-NarQ-NarX-like"/>
    <property type="match status" value="1"/>
</dbReference>
<comment type="function">
    <text evidence="17">Member of the two-component regulatory system NreB/NreC involved in the control of dissimilatory nitrate/nitrite reduction in response to oxygen. NreB functions as a direct oxygen sensor histidine kinase which is autophosphorylated, in the absence of oxygen, probably at the conserved histidine residue, and transfers its phosphate group probably to a conserved aspartate residue of NreC. NreB/NreC activates the expression of the nitrate (narGHJI) and nitrite (nir) reductase operons, as well as the putative nitrate transporter gene narT.</text>
</comment>
<dbReference type="Pfam" id="PF07730">
    <property type="entry name" value="HisKA_3"/>
    <property type="match status" value="1"/>
</dbReference>
<evidence type="ECO:0000256" key="10">
    <source>
        <dbReference type="ARBA" id="ARBA00022723"/>
    </source>
</evidence>
<comment type="catalytic activity">
    <reaction evidence="1">
        <text>ATP + protein L-histidine = ADP + protein N-phospho-L-histidine.</text>
        <dbReference type="EC" id="2.7.13.3"/>
    </reaction>
</comment>
<organism evidence="21 22">
    <name type="scientific">Mucilaginibacter pedocola</name>
    <dbReference type="NCBI Taxonomy" id="1792845"/>
    <lineage>
        <taxon>Bacteria</taxon>
        <taxon>Pseudomonadati</taxon>
        <taxon>Bacteroidota</taxon>
        <taxon>Sphingobacteriia</taxon>
        <taxon>Sphingobacteriales</taxon>
        <taxon>Sphingobacteriaceae</taxon>
        <taxon>Mucilaginibacter</taxon>
    </lineage>
</organism>
<evidence type="ECO:0000256" key="18">
    <source>
        <dbReference type="ARBA" id="ARBA00030800"/>
    </source>
</evidence>
<evidence type="ECO:0000256" key="19">
    <source>
        <dbReference type="SAM" id="Phobius"/>
    </source>
</evidence>
<dbReference type="InterPro" id="IPR036890">
    <property type="entry name" value="HATPase_C_sf"/>
</dbReference>
<dbReference type="GO" id="GO:0046872">
    <property type="term" value="F:metal ion binding"/>
    <property type="evidence" value="ECO:0007669"/>
    <property type="project" value="UniProtKB-KW"/>
</dbReference>
<reference evidence="21 22" key="1">
    <citation type="submission" date="2016-07" db="EMBL/GenBank/DDBJ databases">
        <title>Genomic analysis of zinc-resistant bacterium Mucilaginibacter pedocola TBZ30.</title>
        <authorList>
            <person name="Huang J."/>
            <person name="Tang J."/>
        </authorList>
    </citation>
    <scope>NUCLEOTIDE SEQUENCE [LARGE SCALE GENOMIC DNA]</scope>
    <source>
        <strain evidence="21 22">TBZ30</strain>
    </source>
</reference>
<dbReference type="EC" id="2.7.13.3" evidence="4"/>
<name>A0A1S9PAG7_9SPHI</name>
<dbReference type="AlphaFoldDB" id="A0A1S9PAG7"/>
<evidence type="ECO:0000256" key="2">
    <source>
        <dbReference type="ARBA" id="ARBA00001966"/>
    </source>
</evidence>
<keyword evidence="7" id="KW-0963">Cytoplasm</keyword>
<dbReference type="Gene3D" id="3.30.565.10">
    <property type="entry name" value="Histidine kinase-like ATPase, C-terminal domain"/>
    <property type="match status" value="1"/>
</dbReference>
<keyword evidence="19" id="KW-0472">Membrane</keyword>
<evidence type="ECO:0000256" key="3">
    <source>
        <dbReference type="ARBA" id="ARBA00004496"/>
    </source>
</evidence>
<keyword evidence="12" id="KW-0418">Kinase</keyword>
<keyword evidence="15" id="KW-0902">Two-component regulatory system</keyword>
<accession>A0A1S9PAG7</accession>
<evidence type="ECO:0000256" key="16">
    <source>
        <dbReference type="ARBA" id="ARBA00023014"/>
    </source>
</evidence>
<keyword evidence="8" id="KW-0597">Phosphoprotein</keyword>
<dbReference type="InterPro" id="IPR004358">
    <property type="entry name" value="Sig_transdc_His_kin-like_C"/>
</dbReference>
<dbReference type="PRINTS" id="PR00344">
    <property type="entry name" value="BCTRLSENSOR"/>
</dbReference>
<evidence type="ECO:0000313" key="22">
    <source>
        <dbReference type="Proteomes" id="UP000189739"/>
    </source>
</evidence>
<keyword evidence="13" id="KW-0067">ATP-binding</keyword>
<dbReference type="GO" id="GO:0005737">
    <property type="term" value="C:cytoplasm"/>
    <property type="evidence" value="ECO:0007669"/>
    <property type="project" value="UniProtKB-SubCell"/>
</dbReference>
<dbReference type="GO" id="GO:0000155">
    <property type="term" value="F:phosphorelay sensor kinase activity"/>
    <property type="evidence" value="ECO:0007669"/>
    <property type="project" value="InterPro"/>
</dbReference>
<evidence type="ECO:0000259" key="20">
    <source>
        <dbReference type="PROSITE" id="PS50109"/>
    </source>
</evidence>
<dbReference type="GO" id="GO:0046983">
    <property type="term" value="F:protein dimerization activity"/>
    <property type="evidence" value="ECO:0007669"/>
    <property type="project" value="InterPro"/>
</dbReference>
<keyword evidence="6" id="KW-0004">4Fe-4S</keyword>
<dbReference type="Proteomes" id="UP000189739">
    <property type="component" value="Unassembled WGS sequence"/>
</dbReference>
<evidence type="ECO:0000313" key="21">
    <source>
        <dbReference type="EMBL" id="OOQ57974.1"/>
    </source>
</evidence>
<dbReference type="GO" id="GO:0005524">
    <property type="term" value="F:ATP binding"/>
    <property type="evidence" value="ECO:0007669"/>
    <property type="project" value="UniProtKB-KW"/>
</dbReference>
<keyword evidence="19" id="KW-0812">Transmembrane</keyword>
<evidence type="ECO:0000256" key="8">
    <source>
        <dbReference type="ARBA" id="ARBA00022553"/>
    </source>
</evidence>
<comment type="cofactor">
    <cofactor evidence="2">
        <name>[4Fe-4S] cluster</name>
        <dbReference type="ChEBI" id="CHEBI:49883"/>
    </cofactor>
</comment>
<evidence type="ECO:0000256" key="13">
    <source>
        <dbReference type="ARBA" id="ARBA00022840"/>
    </source>
</evidence>
<keyword evidence="9" id="KW-0808">Transferase</keyword>
<keyword evidence="19" id="KW-1133">Transmembrane helix</keyword>
<gene>
    <name evidence="21" type="ORF">BC343_09895</name>
</gene>
<evidence type="ECO:0000256" key="7">
    <source>
        <dbReference type="ARBA" id="ARBA00022490"/>
    </source>
</evidence>
<evidence type="ECO:0000256" key="6">
    <source>
        <dbReference type="ARBA" id="ARBA00022485"/>
    </source>
</evidence>
<dbReference type="Pfam" id="PF02518">
    <property type="entry name" value="HATPase_c"/>
    <property type="match status" value="1"/>
</dbReference>
<keyword evidence="10" id="KW-0479">Metal-binding</keyword>
<dbReference type="SUPFAM" id="SSF55874">
    <property type="entry name" value="ATPase domain of HSP90 chaperone/DNA topoisomerase II/histidine kinase"/>
    <property type="match status" value="1"/>
</dbReference>
<dbReference type="InterPro" id="IPR011712">
    <property type="entry name" value="Sig_transdc_His_kin_sub3_dim/P"/>
</dbReference>
<keyword evidence="22" id="KW-1185">Reference proteome</keyword>
<dbReference type="InterPro" id="IPR050482">
    <property type="entry name" value="Sensor_HK_TwoCompSys"/>
</dbReference>
<feature type="transmembrane region" description="Helical" evidence="19">
    <location>
        <begin position="6"/>
        <end position="30"/>
    </location>
</feature>
<evidence type="ECO:0000256" key="4">
    <source>
        <dbReference type="ARBA" id="ARBA00012438"/>
    </source>
</evidence>
<dbReference type="PROSITE" id="PS50109">
    <property type="entry name" value="HIS_KIN"/>
    <property type="match status" value="1"/>
</dbReference>
<comment type="caution">
    <text evidence="21">The sequence shown here is derived from an EMBL/GenBank/DDBJ whole genome shotgun (WGS) entry which is preliminary data.</text>
</comment>
<dbReference type="SMART" id="SM00387">
    <property type="entry name" value="HATPase_c"/>
    <property type="match status" value="1"/>
</dbReference>